<dbReference type="PANTHER" id="PTHR24403">
    <property type="entry name" value="ZINC FINGER PROTEIN"/>
    <property type="match status" value="1"/>
</dbReference>
<comment type="subcellular location">
    <subcellularLocation>
        <location evidence="1">Nucleus</location>
    </subcellularLocation>
</comment>
<feature type="compositionally biased region" description="Basic residues" evidence="11">
    <location>
        <begin position="589"/>
        <end position="600"/>
    </location>
</feature>
<dbReference type="InParanoid" id="A0A6L2Q9F4"/>
<dbReference type="Pfam" id="PF13909">
    <property type="entry name" value="zf-H2C2_5"/>
    <property type="match status" value="1"/>
</dbReference>
<dbReference type="FunFam" id="3.30.160.60:FF:002452">
    <property type="entry name" value="zinc finger protein 142 isoform X4"/>
    <property type="match status" value="1"/>
</dbReference>
<keyword evidence="7" id="KW-0238">DNA-binding</keyword>
<evidence type="ECO:0000256" key="10">
    <source>
        <dbReference type="PROSITE-ProRule" id="PRU00042"/>
    </source>
</evidence>
<dbReference type="FunFam" id="3.30.160.60:FF:000255">
    <property type="entry name" value="Zinc finger and AT-hook domain containing"/>
    <property type="match status" value="1"/>
</dbReference>
<reference evidence="14" key="1">
    <citation type="submission" date="2020-01" db="EMBL/GenBank/DDBJ databases">
        <title>Draft genome sequence of the Termite Coptotermes fromosanus.</title>
        <authorList>
            <person name="Itakura S."/>
            <person name="Yosikawa Y."/>
            <person name="Umezawa K."/>
        </authorList>
    </citation>
    <scope>NUCLEOTIDE SEQUENCE [LARGE SCALE GENOMIC DNA]</scope>
</reference>
<keyword evidence="5" id="KW-0862">Zinc</keyword>
<dbReference type="OrthoDB" id="6356815at2759"/>
<feature type="domain" description="C2H2-type" evidence="12">
    <location>
        <begin position="482"/>
        <end position="510"/>
    </location>
</feature>
<dbReference type="InterPro" id="IPR036236">
    <property type="entry name" value="Znf_C2H2_sf"/>
</dbReference>
<feature type="domain" description="C2H2-type" evidence="12">
    <location>
        <begin position="338"/>
        <end position="367"/>
    </location>
</feature>
<dbReference type="SMART" id="SM00355">
    <property type="entry name" value="ZnF_C2H2"/>
    <property type="match status" value="10"/>
</dbReference>
<dbReference type="GO" id="GO:0003677">
    <property type="term" value="F:DNA binding"/>
    <property type="evidence" value="ECO:0007669"/>
    <property type="project" value="UniProtKB-KW"/>
</dbReference>
<dbReference type="Pfam" id="PF00096">
    <property type="entry name" value="zf-C2H2"/>
    <property type="match status" value="2"/>
</dbReference>
<dbReference type="FunFam" id="3.30.160.60:FF:000446">
    <property type="entry name" value="Zinc finger protein"/>
    <property type="match status" value="1"/>
</dbReference>
<name>A0A6L2Q9F4_COPFO</name>
<evidence type="ECO:0000256" key="6">
    <source>
        <dbReference type="ARBA" id="ARBA00023015"/>
    </source>
</evidence>
<dbReference type="EMBL" id="BLKM01003229">
    <property type="protein sequence ID" value="GFG41094.1"/>
    <property type="molecule type" value="Genomic_DNA"/>
</dbReference>
<feature type="domain" description="C2H2-type" evidence="12">
    <location>
        <begin position="452"/>
        <end position="481"/>
    </location>
</feature>
<feature type="domain" description="C2H2-type" evidence="12">
    <location>
        <begin position="424"/>
        <end position="451"/>
    </location>
</feature>
<sequence>MGPEMLDSSRFNSDYLQFPSAVSPQFQNILSANQEDVHICGTCKQNFSDINLFVAHKHAGCIRNTQKPPGAAPMLLRQSTLDYLSTAPSPGGEGPTSPSPIGPPVFQVIVGGSDLSLHSEPGNSRHTFSCRENGDSQILRSRLLGIQNDQQVTMQQQNITSNSGGMQAIVMPQQSRREFQIDEEAVATILANQLANEDVTSTHTTMSHARTAPILVLGNMDSEMLMPQSRETLDLRSIGLPGEAVELELEPEQKHGCSNKASENTQGSLPAGNTARKVVPWEFKDKLWAQASGREVTEDHMKLAASSMSCSISTGTTNIPSPAVGISIMSRSRAKKRHDCAFDGCGFSTCYLKDLVRHMRRHTGERPFHCDTCKRSFSRGDKLQMHLRIHSGVKPHHCDQCDYATVDSGSLRKHMRIHNDERPYKCQICPYRSRDSSQLTVHLRTHTGDNPFVCPYESCPSAFKTSSDLKRHARMHTGEKPFACEFCDYKCAIKSNLRVHLRLNHTEVKSIPCNTCSHVSTSKRASKEHEKIHADEVLKCGVCAYTCISTASMKSHLRIHTKDKPFSCKHCQYTCRQQGILKAHIKKKHPDLRGPRKGRSASKEPMAGKVGSSTRNVPKSIAHSKPFCYKSYKCTSCDAAFVREDSWRSHMRQHQSQETVLSNIVSVTANSLVSELESCQRQKVVNMLETDSLHATADLLEHESFMLSLDNQSSGSKEVTKLDQQFKKSKDISTACPESVNRSKELKEGCEKKGQSVLSYERDETEPVLVYVPNSSMREGNVDDSLRNAEILASFNQGAPILVTGRCSQYITLPTDHNLVEQLAASLQPGTTYQYVLSSTLGNEATFIQTASDSESELASHVDNAVHMPSIISLHMEKQSAVKDKK</sequence>
<dbReference type="Gene3D" id="3.30.160.60">
    <property type="entry name" value="Classic Zinc Finger"/>
    <property type="match status" value="8"/>
</dbReference>
<keyword evidence="9" id="KW-0539">Nucleus</keyword>
<dbReference type="Proteomes" id="UP000502823">
    <property type="component" value="Unassembled WGS sequence"/>
</dbReference>
<organism evidence="13 14">
    <name type="scientific">Coptotermes formosanus</name>
    <name type="common">Formosan subterranean termite</name>
    <dbReference type="NCBI Taxonomy" id="36987"/>
    <lineage>
        <taxon>Eukaryota</taxon>
        <taxon>Metazoa</taxon>
        <taxon>Ecdysozoa</taxon>
        <taxon>Arthropoda</taxon>
        <taxon>Hexapoda</taxon>
        <taxon>Insecta</taxon>
        <taxon>Pterygota</taxon>
        <taxon>Neoptera</taxon>
        <taxon>Polyneoptera</taxon>
        <taxon>Dictyoptera</taxon>
        <taxon>Blattodea</taxon>
        <taxon>Blattoidea</taxon>
        <taxon>Termitoidae</taxon>
        <taxon>Rhinotermitidae</taxon>
        <taxon>Coptotermes</taxon>
    </lineage>
</organism>
<feature type="region of interest" description="Disordered" evidence="11">
    <location>
        <begin position="589"/>
        <end position="616"/>
    </location>
</feature>
<proteinExistence type="predicted"/>
<evidence type="ECO:0000256" key="7">
    <source>
        <dbReference type="ARBA" id="ARBA00023125"/>
    </source>
</evidence>
<dbReference type="GO" id="GO:0008270">
    <property type="term" value="F:zinc ion binding"/>
    <property type="evidence" value="ECO:0007669"/>
    <property type="project" value="UniProtKB-KW"/>
</dbReference>
<dbReference type="InterPro" id="IPR050688">
    <property type="entry name" value="Zinc_finger/UBP_domain"/>
</dbReference>
<keyword evidence="2" id="KW-0479">Metal-binding</keyword>
<dbReference type="PANTHER" id="PTHR24403:SF109">
    <property type="entry name" value="ZINC FINGER PROTEIN 845-LIKE"/>
    <property type="match status" value="1"/>
</dbReference>
<evidence type="ECO:0000256" key="11">
    <source>
        <dbReference type="SAM" id="MobiDB-lite"/>
    </source>
</evidence>
<feature type="compositionally biased region" description="Polar residues" evidence="11">
    <location>
        <begin position="259"/>
        <end position="268"/>
    </location>
</feature>
<evidence type="ECO:0000259" key="12">
    <source>
        <dbReference type="PROSITE" id="PS50157"/>
    </source>
</evidence>
<feature type="domain" description="C2H2-type" evidence="12">
    <location>
        <begin position="368"/>
        <end position="395"/>
    </location>
</feature>
<dbReference type="PROSITE" id="PS00028">
    <property type="entry name" value="ZINC_FINGER_C2H2_1"/>
    <property type="match status" value="6"/>
</dbReference>
<evidence type="ECO:0000256" key="1">
    <source>
        <dbReference type="ARBA" id="ARBA00004123"/>
    </source>
</evidence>
<feature type="region of interest" description="Disordered" evidence="11">
    <location>
        <begin position="252"/>
        <end position="273"/>
    </location>
</feature>
<evidence type="ECO:0000256" key="5">
    <source>
        <dbReference type="ARBA" id="ARBA00022833"/>
    </source>
</evidence>
<keyword evidence="6" id="KW-0805">Transcription regulation</keyword>
<keyword evidence="8" id="KW-0804">Transcription</keyword>
<dbReference type="GO" id="GO:0005634">
    <property type="term" value="C:nucleus"/>
    <property type="evidence" value="ECO:0007669"/>
    <property type="project" value="UniProtKB-SubCell"/>
</dbReference>
<evidence type="ECO:0000256" key="3">
    <source>
        <dbReference type="ARBA" id="ARBA00022737"/>
    </source>
</evidence>
<protein>
    <recommendedName>
        <fullName evidence="12">C2H2-type domain-containing protein</fullName>
    </recommendedName>
</protein>
<comment type="caution">
    <text evidence="13">The sequence shown here is derived from an EMBL/GenBank/DDBJ whole genome shotgun (WGS) entry which is preliminary data.</text>
</comment>
<keyword evidence="14" id="KW-1185">Reference proteome</keyword>
<gene>
    <name evidence="13" type="ORF">Cfor_00555</name>
</gene>
<dbReference type="AlphaFoldDB" id="A0A6L2Q9F4"/>
<evidence type="ECO:0000313" key="14">
    <source>
        <dbReference type="Proteomes" id="UP000502823"/>
    </source>
</evidence>
<feature type="domain" description="C2H2-type" evidence="12">
    <location>
        <begin position="632"/>
        <end position="659"/>
    </location>
</feature>
<evidence type="ECO:0000256" key="4">
    <source>
        <dbReference type="ARBA" id="ARBA00022771"/>
    </source>
</evidence>
<dbReference type="PROSITE" id="PS50157">
    <property type="entry name" value="ZINC_FINGER_C2H2_2"/>
    <property type="match status" value="8"/>
</dbReference>
<evidence type="ECO:0000256" key="8">
    <source>
        <dbReference type="ARBA" id="ARBA00023163"/>
    </source>
</evidence>
<accession>A0A6L2Q9F4</accession>
<keyword evidence="4 10" id="KW-0863">Zinc-finger</keyword>
<feature type="domain" description="C2H2-type" evidence="12">
    <location>
        <begin position="396"/>
        <end position="423"/>
    </location>
</feature>
<feature type="domain" description="C2H2-type" evidence="12">
    <location>
        <begin position="538"/>
        <end position="565"/>
    </location>
</feature>
<keyword evidence="3" id="KW-0677">Repeat</keyword>
<evidence type="ECO:0000256" key="9">
    <source>
        <dbReference type="ARBA" id="ARBA00023242"/>
    </source>
</evidence>
<evidence type="ECO:0000256" key="2">
    <source>
        <dbReference type="ARBA" id="ARBA00022723"/>
    </source>
</evidence>
<dbReference type="InterPro" id="IPR013087">
    <property type="entry name" value="Znf_C2H2_type"/>
</dbReference>
<dbReference type="SUPFAM" id="SSF57667">
    <property type="entry name" value="beta-beta-alpha zinc fingers"/>
    <property type="match status" value="5"/>
</dbReference>
<feature type="region of interest" description="Disordered" evidence="11">
    <location>
        <begin position="83"/>
        <end position="104"/>
    </location>
</feature>
<dbReference type="FunFam" id="3.30.160.60:FF:000072">
    <property type="entry name" value="zinc finger protein 143 isoform X1"/>
    <property type="match status" value="1"/>
</dbReference>
<dbReference type="FunFam" id="3.30.160.60:FF:000032">
    <property type="entry name" value="Krueppel-like factor 4"/>
    <property type="match status" value="1"/>
</dbReference>
<dbReference type="GO" id="GO:0045944">
    <property type="term" value="P:positive regulation of transcription by RNA polymerase II"/>
    <property type="evidence" value="ECO:0007669"/>
    <property type="project" value="TreeGrafter"/>
</dbReference>
<evidence type="ECO:0000313" key="13">
    <source>
        <dbReference type="EMBL" id="GFG41094.1"/>
    </source>
</evidence>
<dbReference type="Pfam" id="PF13912">
    <property type="entry name" value="zf-C2H2_6"/>
    <property type="match status" value="2"/>
</dbReference>